<evidence type="ECO:0000259" key="9">
    <source>
        <dbReference type="Pfam" id="PF00082"/>
    </source>
</evidence>
<dbReference type="InterPro" id="IPR036852">
    <property type="entry name" value="Peptidase_S8/S53_dom_sf"/>
</dbReference>
<feature type="active site" description="Charge relay system" evidence="5">
    <location>
        <position position="67"/>
    </location>
</feature>
<gene>
    <name evidence="10" type="ORF">SLI_5990</name>
</gene>
<feature type="signal peptide" evidence="8">
    <location>
        <begin position="1"/>
        <end position="34"/>
    </location>
</feature>
<dbReference type="InterPro" id="IPR000209">
    <property type="entry name" value="Peptidase_S8/S53_dom"/>
</dbReference>
<dbReference type="PROSITE" id="PS00136">
    <property type="entry name" value="SUBTILASE_ASP"/>
    <property type="match status" value="1"/>
</dbReference>
<feature type="active site" description="Charge relay system" evidence="5">
    <location>
        <position position="264"/>
    </location>
</feature>
<feature type="active site" description="Charge relay system" evidence="5">
    <location>
        <position position="101"/>
    </location>
</feature>
<dbReference type="AlphaFoldDB" id="A0A7U9DV39"/>
<evidence type="ECO:0000256" key="8">
    <source>
        <dbReference type="SAM" id="SignalP"/>
    </source>
</evidence>
<feature type="transmembrane region" description="Helical" evidence="7">
    <location>
        <begin position="402"/>
        <end position="423"/>
    </location>
</feature>
<dbReference type="InterPro" id="IPR023827">
    <property type="entry name" value="Peptidase_S8_Asp-AS"/>
</dbReference>
<name>A0A7U9DV39_STRLI</name>
<keyword evidence="7" id="KW-0812">Transmembrane</keyword>
<evidence type="ECO:0000313" key="10">
    <source>
        <dbReference type="EMBL" id="EOY50697.1"/>
    </source>
</evidence>
<evidence type="ECO:0000313" key="11">
    <source>
        <dbReference type="Proteomes" id="UP000014062"/>
    </source>
</evidence>
<dbReference type="GO" id="GO:0004252">
    <property type="term" value="F:serine-type endopeptidase activity"/>
    <property type="evidence" value="ECO:0007669"/>
    <property type="project" value="UniProtKB-UniRule"/>
</dbReference>
<keyword evidence="8" id="KW-0732">Signal</keyword>
<dbReference type="EMBL" id="CM001889">
    <property type="protein sequence ID" value="EOY50697.1"/>
    <property type="molecule type" value="Genomic_DNA"/>
</dbReference>
<sequence>MKTATRRGLRVRVGGAVASALVVVGVSFAPGATAADAQSEQWYLGPMQAEKMWKTSTGEGIKVAVIDTGVNPDTPSLKGQVLADEVPKQVAYGATDDYAGHGTTMAELIVGSGADGGLQGLAPDAEVVPYRVPLGSELSAKEEKLAPTSAEAIRAAADSDVSIISMSIGSVAYEPEDAAAVKYAASKGKILVASVGNEGQDAGYIEYPAAYPYVLGVSSIDDKSHISDFGQSGNYVDLVAPGENLPAYCNGNFEKYCHNLNGTSFSTAITSAAAALIWSAHPDWTANQVTRALIDTAGRKWPKDEPTSTAGYGTIRPRSVLADPNYDAGEPYSDPLRKENTQEGEKLVTEIPPASASAKPSSGATAPSQGAAGSSKDKQAAAGSDDAKTAAADASSDSGSTLWIALGAAAAVVVIGGGVFAVLRARRAN</sequence>
<keyword evidence="7" id="KW-1133">Transmembrane helix</keyword>
<proteinExistence type="inferred from homology"/>
<evidence type="ECO:0000256" key="1">
    <source>
        <dbReference type="ARBA" id="ARBA00011073"/>
    </source>
</evidence>
<accession>A0A7U9DV39</accession>
<dbReference type="Pfam" id="PF00082">
    <property type="entry name" value="Peptidase_S8"/>
    <property type="match status" value="1"/>
</dbReference>
<dbReference type="RefSeq" id="WP_016327408.1">
    <property type="nucleotide sequence ID" value="NZ_CM001889.1"/>
</dbReference>
<comment type="similarity">
    <text evidence="1 5">Belongs to the peptidase S8 family.</text>
</comment>
<feature type="compositionally biased region" description="Basic and acidic residues" evidence="6">
    <location>
        <begin position="335"/>
        <end position="348"/>
    </location>
</feature>
<dbReference type="GO" id="GO:0006508">
    <property type="term" value="P:proteolysis"/>
    <property type="evidence" value="ECO:0007669"/>
    <property type="project" value="UniProtKB-KW"/>
</dbReference>
<dbReference type="InterPro" id="IPR050131">
    <property type="entry name" value="Peptidase_S8_subtilisin-like"/>
</dbReference>
<evidence type="ECO:0000256" key="5">
    <source>
        <dbReference type="PROSITE-ProRule" id="PRU01240"/>
    </source>
</evidence>
<feature type="domain" description="Peptidase S8/S53" evidence="9">
    <location>
        <begin position="58"/>
        <end position="313"/>
    </location>
</feature>
<reference evidence="11" key="1">
    <citation type="journal article" date="2013" name="Genome Biol. Evol.">
        <title>The genome sequence of Streptomyces lividans 66 reveals a novel tRNA-dependent peptide biosynthetic system within a metal-related genomic island.</title>
        <authorList>
            <person name="Cruz-Morales P."/>
            <person name="Vijgenboom E."/>
            <person name="Iruegas-Bocardo F."/>
            <person name="Girard G."/>
            <person name="Yanez-Guerra L.A."/>
            <person name="Ramos-Aboites H.E."/>
            <person name="Pernodet J.L."/>
            <person name="Anne J."/>
            <person name="van Wezel G.P."/>
            <person name="Barona-Gomez F."/>
        </authorList>
    </citation>
    <scope>NUCLEOTIDE SEQUENCE [LARGE SCALE GENOMIC DNA]</scope>
    <source>
        <strain evidence="11">1326</strain>
    </source>
</reference>
<keyword evidence="7" id="KW-0472">Membrane</keyword>
<keyword evidence="3 5" id="KW-0378">Hydrolase</keyword>
<evidence type="ECO:0000256" key="7">
    <source>
        <dbReference type="SAM" id="Phobius"/>
    </source>
</evidence>
<dbReference type="Proteomes" id="UP000014062">
    <property type="component" value="Chromosome"/>
</dbReference>
<dbReference type="SUPFAM" id="SSF52743">
    <property type="entry name" value="Subtilisin-like"/>
    <property type="match status" value="1"/>
</dbReference>
<evidence type="ECO:0000256" key="2">
    <source>
        <dbReference type="ARBA" id="ARBA00022670"/>
    </source>
</evidence>
<feature type="compositionally biased region" description="Low complexity" evidence="6">
    <location>
        <begin position="352"/>
        <end position="368"/>
    </location>
</feature>
<evidence type="ECO:0000256" key="3">
    <source>
        <dbReference type="ARBA" id="ARBA00022801"/>
    </source>
</evidence>
<dbReference type="PRINTS" id="PR00723">
    <property type="entry name" value="SUBTILISIN"/>
</dbReference>
<evidence type="ECO:0000256" key="4">
    <source>
        <dbReference type="ARBA" id="ARBA00022825"/>
    </source>
</evidence>
<dbReference type="Gene3D" id="3.40.50.200">
    <property type="entry name" value="Peptidase S8/S53 domain"/>
    <property type="match status" value="1"/>
</dbReference>
<keyword evidence="4 5" id="KW-0720">Serine protease</keyword>
<keyword evidence="2 5" id="KW-0645">Protease</keyword>
<evidence type="ECO:0000256" key="6">
    <source>
        <dbReference type="SAM" id="MobiDB-lite"/>
    </source>
</evidence>
<dbReference type="PROSITE" id="PS51892">
    <property type="entry name" value="SUBTILASE"/>
    <property type="match status" value="1"/>
</dbReference>
<feature type="chain" id="PRO_5030683300" evidence="8">
    <location>
        <begin position="35"/>
        <end position="429"/>
    </location>
</feature>
<dbReference type="PANTHER" id="PTHR43806:SF11">
    <property type="entry name" value="CEREVISIN-RELATED"/>
    <property type="match status" value="1"/>
</dbReference>
<protein>
    <submittedName>
        <fullName evidence="10">Secreted serine protease</fullName>
    </submittedName>
</protein>
<dbReference type="PANTHER" id="PTHR43806">
    <property type="entry name" value="PEPTIDASE S8"/>
    <property type="match status" value="1"/>
</dbReference>
<dbReference type="InterPro" id="IPR015500">
    <property type="entry name" value="Peptidase_S8_subtilisin-rel"/>
</dbReference>
<organism evidence="10 11">
    <name type="scientific">Streptomyces lividans 1326</name>
    <dbReference type="NCBI Taxonomy" id="1200984"/>
    <lineage>
        <taxon>Bacteria</taxon>
        <taxon>Bacillati</taxon>
        <taxon>Actinomycetota</taxon>
        <taxon>Actinomycetes</taxon>
        <taxon>Kitasatosporales</taxon>
        <taxon>Streptomycetaceae</taxon>
        <taxon>Streptomyces</taxon>
    </lineage>
</organism>
<feature type="region of interest" description="Disordered" evidence="6">
    <location>
        <begin position="299"/>
        <end position="384"/>
    </location>
</feature>